<gene>
    <name evidence="2" type="ORF">BJ085DRAFT_27316</name>
</gene>
<sequence length="229" mass="24400">MPLGSPPNGLFNSGLVCMKITFALLVTLAAAWAHPELYHHNTFPGFRRLDYCPAECTTTIVQTTTETAPPTTVTDTAFVTTTQTQTQTQTQTKTTSVTVTKTKTSSVTVFIPITTTVTWAGETDVDTATDVPTSSTTTTAPAPGPTFADGNHQIYVVIFQGGFSTTQGQTSRANFFDTITSWGLPYEITANYTALTNGVAIDFLNDYYGQASRIPGVASMAPNQVSGSL</sequence>
<name>A0A4V1J3V1_9FUNG</name>
<organism evidence="2 3">
    <name type="scientific">Dimargaris cristalligena</name>
    <dbReference type="NCBI Taxonomy" id="215637"/>
    <lineage>
        <taxon>Eukaryota</taxon>
        <taxon>Fungi</taxon>
        <taxon>Fungi incertae sedis</taxon>
        <taxon>Zoopagomycota</taxon>
        <taxon>Kickxellomycotina</taxon>
        <taxon>Dimargaritomycetes</taxon>
        <taxon>Dimargaritales</taxon>
        <taxon>Dimargaritaceae</taxon>
        <taxon>Dimargaris</taxon>
    </lineage>
</organism>
<protein>
    <recommendedName>
        <fullName evidence="4">Alpha/Beta hydrolase protein</fullName>
    </recommendedName>
</protein>
<dbReference type="EMBL" id="ML004020">
    <property type="protein sequence ID" value="RKP33339.1"/>
    <property type="molecule type" value="Genomic_DNA"/>
</dbReference>
<evidence type="ECO:0000313" key="2">
    <source>
        <dbReference type="EMBL" id="RKP33339.1"/>
    </source>
</evidence>
<reference evidence="3" key="1">
    <citation type="journal article" date="2018" name="Nat. Microbiol.">
        <title>Leveraging single-cell genomics to expand the fungal tree of life.</title>
        <authorList>
            <person name="Ahrendt S.R."/>
            <person name="Quandt C.A."/>
            <person name="Ciobanu D."/>
            <person name="Clum A."/>
            <person name="Salamov A."/>
            <person name="Andreopoulos B."/>
            <person name="Cheng J.F."/>
            <person name="Woyke T."/>
            <person name="Pelin A."/>
            <person name="Henrissat B."/>
            <person name="Reynolds N.K."/>
            <person name="Benny G.L."/>
            <person name="Smith M.E."/>
            <person name="James T.Y."/>
            <person name="Grigoriev I.V."/>
        </authorList>
    </citation>
    <scope>NUCLEOTIDE SEQUENCE [LARGE SCALE GENOMIC DNA]</scope>
    <source>
        <strain evidence="3">RSA 468</strain>
    </source>
</reference>
<dbReference type="Proteomes" id="UP000268162">
    <property type="component" value="Unassembled WGS sequence"/>
</dbReference>
<keyword evidence="1" id="KW-0732">Signal</keyword>
<keyword evidence="3" id="KW-1185">Reference proteome</keyword>
<evidence type="ECO:0008006" key="4">
    <source>
        <dbReference type="Google" id="ProtNLM"/>
    </source>
</evidence>
<feature type="signal peptide" evidence="1">
    <location>
        <begin position="1"/>
        <end position="33"/>
    </location>
</feature>
<dbReference type="AlphaFoldDB" id="A0A4V1J3V1"/>
<feature type="chain" id="PRO_5020849010" description="Alpha/Beta hydrolase protein" evidence="1">
    <location>
        <begin position="34"/>
        <end position="229"/>
    </location>
</feature>
<evidence type="ECO:0000256" key="1">
    <source>
        <dbReference type="SAM" id="SignalP"/>
    </source>
</evidence>
<accession>A0A4V1J3V1</accession>
<evidence type="ECO:0000313" key="3">
    <source>
        <dbReference type="Proteomes" id="UP000268162"/>
    </source>
</evidence>
<proteinExistence type="predicted"/>